<dbReference type="EMBL" id="ML994693">
    <property type="protein sequence ID" value="KAF2177161.1"/>
    <property type="molecule type" value="Genomic_DNA"/>
</dbReference>
<organism evidence="1 2">
    <name type="scientific">Zopfia rhizophila CBS 207.26</name>
    <dbReference type="NCBI Taxonomy" id="1314779"/>
    <lineage>
        <taxon>Eukaryota</taxon>
        <taxon>Fungi</taxon>
        <taxon>Dikarya</taxon>
        <taxon>Ascomycota</taxon>
        <taxon>Pezizomycotina</taxon>
        <taxon>Dothideomycetes</taxon>
        <taxon>Dothideomycetes incertae sedis</taxon>
        <taxon>Zopfiaceae</taxon>
        <taxon>Zopfia</taxon>
    </lineage>
</organism>
<name>A0A6A6DCG2_9PEZI</name>
<sequence length="66" mass="7889">MRTVIISARYVEQYKLENFLVETFGFGKVGVRLTRGKYQCTVPRLLRPEEIERLKEQVTVEHYQEI</sequence>
<dbReference type="Proteomes" id="UP000800200">
    <property type="component" value="Unassembled WGS sequence"/>
</dbReference>
<evidence type="ECO:0000313" key="2">
    <source>
        <dbReference type="Proteomes" id="UP000800200"/>
    </source>
</evidence>
<evidence type="ECO:0000313" key="1">
    <source>
        <dbReference type="EMBL" id="KAF2177161.1"/>
    </source>
</evidence>
<reference evidence="1" key="1">
    <citation type="journal article" date="2020" name="Stud. Mycol.">
        <title>101 Dothideomycetes genomes: a test case for predicting lifestyles and emergence of pathogens.</title>
        <authorList>
            <person name="Haridas S."/>
            <person name="Albert R."/>
            <person name="Binder M."/>
            <person name="Bloem J."/>
            <person name="Labutti K."/>
            <person name="Salamov A."/>
            <person name="Andreopoulos B."/>
            <person name="Baker S."/>
            <person name="Barry K."/>
            <person name="Bills G."/>
            <person name="Bluhm B."/>
            <person name="Cannon C."/>
            <person name="Castanera R."/>
            <person name="Culley D."/>
            <person name="Daum C."/>
            <person name="Ezra D."/>
            <person name="Gonzalez J."/>
            <person name="Henrissat B."/>
            <person name="Kuo A."/>
            <person name="Liang C."/>
            <person name="Lipzen A."/>
            <person name="Lutzoni F."/>
            <person name="Magnuson J."/>
            <person name="Mondo S."/>
            <person name="Nolan M."/>
            <person name="Ohm R."/>
            <person name="Pangilinan J."/>
            <person name="Park H.-J."/>
            <person name="Ramirez L."/>
            <person name="Alfaro M."/>
            <person name="Sun H."/>
            <person name="Tritt A."/>
            <person name="Yoshinaga Y."/>
            <person name="Zwiers L.-H."/>
            <person name="Turgeon B."/>
            <person name="Goodwin S."/>
            <person name="Spatafora J."/>
            <person name="Crous P."/>
            <person name="Grigoriev I."/>
        </authorList>
    </citation>
    <scope>NUCLEOTIDE SEQUENCE</scope>
    <source>
        <strain evidence="1">CBS 207.26</strain>
    </source>
</reference>
<accession>A0A6A6DCG2</accession>
<dbReference type="OrthoDB" id="4620575at2759"/>
<protein>
    <submittedName>
        <fullName evidence="1">Uncharacterized protein</fullName>
    </submittedName>
</protein>
<proteinExistence type="predicted"/>
<keyword evidence="2" id="KW-1185">Reference proteome</keyword>
<gene>
    <name evidence="1" type="ORF">K469DRAFT_720968</name>
</gene>
<dbReference type="AlphaFoldDB" id="A0A6A6DCG2"/>